<feature type="region of interest" description="Disordered" evidence="1">
    <location>
        <begin position="870"/>
        <end position="900"/>
    </location>
</feature>
<protein>
    <submittedName>
        <fullName evidence="2">Uncharacterized protein</fullName>
    </submittedName>
</protein>
<dbReference type="GeneID" id="5027572"/>
<evidence type="ECO:0000313" key="2">
    <source>
        <dbReference type="EMBL" id="CAK74390.1"/>
    </source>
</evidence>
<dbReference type="Proteomes" id="UP000000600">
    <property type="component" value="Unassembled WGS sequence"/>
</dbReference>
<accession>A0CUC3</accession>
<dbReference type="OrthoDB" id="294930at2759"/>
<feature type="compositionally biased region" description="Polar residues" evidence="1">
    <location>
        <begin position="885"/>
        <end position="894"/>
    </location>
</feature>
<proteinExistence type="predicted"/>
<gene>
    <name evidence="2" type="ORF">GSPATT00010590001</name>
</gene>
<name>A0CUC3_PARTE</name>
<organism evidence="2 3">
    <name type="scientific">Paramecium tetraurelia</name>
    <dbReference type="NCBI Taxonomy" id="5888"/>
    <lineage>
        <taxon>Eukaryota</taxon>
        <taxon>Sar</taxon>
        <taxon>Alveolata</taxon>
        <taxon>Ciliophora</taxon>
        <taxon>Intramacronucleata</taxon>
        <taxon>Oligohymenophorea</taxon>
        <taxon>Peniculida</taxon>
        <taxon>Parameciidae</taxon>
        <taxon>Paramecium</taxon>
    </lineage>
</organism>
<dbReference type="OMA" id="HYLSKIA"/>
<keyword evidence="3" id="KW-1185">Reference proteome</keyword>
<dbReference type="InParanoid" id="A0CUC3"/>
<dbReference type="KEGG" id="ptm:GSPATT00010590001"/>
<feature type="compositionally biased region" description="Polar residues" evidence="1">
    <location>
        <begin position="844"/>
        <end position="855"/>
    </location>
</feature>
<evidence type="ECO:0000313" key="3">
    <source>
        <dbReference type="Proteomes" id="UP000000600"/>
    </source>
</evidence>
<dbReference type="HOGENOM" id="CLU_322748_0_0_1"/>
<sequence length="900" mass="106957">MRLNTQLPPKHNFNASFNYDWDLLNKKREIEMLRPKEICPKRNHSFHTSSNDCDKSVHNRSFEKSMQETEKVSSRMQTEFGQLKTLIQKRRDEIEKQQRQQDLKLSISIPQQTIKEEMKKQKQEAPQFNYYQTFKPIFAKLNSLIENSNTKEQDRQRLVTLFDSIDQESIKKNNEPEQMFQIVEQLVKEFVIPTLEQQTPPQQNSKRSSLQTQSSNFIKQLPSHQQIPKSIEQSINFKNVFELQYKNPWQFYTQIKNNDGGYYEYCVNYRIVTGESLNCFNISKSQSYQLKNQQSNIQLDYRQIKQSLIQKQILSIDDQFSLVPVTHFQKKVIYALSYPSQYCKQIQQYIGLNVSNHQCKMELGINKLNKVIQLQQRQRRQLVFSRMTQFMNQLRKLKRLIQSFGFKRLKQNYYSTKLSRSINNNLCKLILQAAKQVKKDQKNYTTQLFMLLQKYQCRLKSNAITQLIGNDDLIIMLQGLQSENSIEMYLQQVAQLMGEKLAVSILNIEILSLTSYLPEYGLIQEYFEDVDDISQFNTLYQLTLNINTELMNNQNIEFENRHIWKVNDEIFLITSSNMQTHYLSKIALILTNGINSLRQKYLEFFKFARLKVEQHQQKMKSKFFNRWRSNQSVFVDQLRNELVCSKQEQDQSQRLIYQYELELQNMQIQNALKSKCLSSALLENTLSKRENEMSLKETFFKLWRSKNSNMRHFEQRVETGLFLLESAVFKIEQCQLDKAFREIAFAYTQPTGTIPTSPILKNTKRSFHTREQTRRSQEELEQSVLWDVHQMKIHTPNTHKGQSLSPITAHTINQSFLIENESLYQYHSQRCTQQPKKKAQQQQSSHLDQENVQSQNKIYSQRTKDFVRKISQPKQQQQQNHRRINSTQPGSSFSFYDLQH</sequence>
<feature type="region of interest" description="Disordered" evidence="1">
    <location>
        <begin position="829"/>
        <end position="855"/>
    </location>
</feature>
<reference evidence="2 3" key="1">
    <citation type="journal article" date="2006" name="Nature">
        <title>Global trends of whole-genome duplications revealed by the ciliate Paramecium tetraurelia.</title>
        <authorList>
            <consortium name="Genoscope"/>
            <person name="Aury J.-M."/>
            <person name="Jaillon O."/>
            <person name="Duret L."/>
            <person name="Noel B."/>
            <person name="Jubin C."/>
            <person name="Porcel B.M."/>
            <person name="Segurens B."/>
            <person name="Daubin V."/>
            <person name="Anthouard V."/>
            <person name="Aiach N."/>
            <person name="Arnaiz O."/>
            <person name="Billaut A."/>
            <person name="Beisson J."/>
            <person name="Blanc I."/>
            <person name="Bouhouche K."/>
            <person name="Camara F."/>
            <person name="Duharcourt S."/>
            <person name="Guigo R."/>
            <person name="Gogendeau D."/>
            <person name="Katinka M."/>
            <person name="Keller A.-M."/>
            <person name="Kissmehl R."/>
            <person name="Klotz C."/>
            <person name="Koll F."/>
            <person name="Le Moue A."/>
            <person name="Lepere C."/>
            <person name="Malinsky S."/>
            <person name="Nowacki M."/>
            <person name="Nowak J.K."/>
            <person name="Plattner H."/>
            <person name="Poulain J."/>
            <person name="Ruiz F."/>
            <person name="Serrano V."/>
            <person name="Zagulski M."/>
            <person name="Dessen P."/>
            <person name="Betermier M."/>
            <person name="Weissenbach J."/>
            <person name="Scarpelli C."/>
            <person name="Schachter V."/>
            <person name="Sperling L."/>
            <person name="Meyer E."/>
            <person name="Cohen J."/>
            <person name="Wincker P."/>
        </authorList>
    </citation>
    <scope>NUCLEOTIDE SEQUENCE [LARGE SCALE GENOMIC DNA]</scope>
    <source>
        <strain evidence="2 3">Stock d4-2</strain>
    </source>
</reference>
<dbReference type="RefSeq" id="XP_001441787.1">
    <property type="nucleotide sequence ID" value="XM_001441750.1"/>
</dbReference>
<dbReference type="EMBL" id="CT868185">
    <property type="protein sequence ID" value="CAK74390.1"/>
    <property type="molecule type" value="Genomic_DNA"/>
</dbReference>
<dbReference type="AlphaFoldDB" id="A0CUC3"/>
<evidence type="ECO:0000256" key="1">
    <source>
        <dbReference type="SAM" id="MobiDB-lite"/>
    </source>
</evidence>